<accession>A0ABS6HTZ8</accession>
<reference evidence="3 4" key="1">
    <citation type="submission" date="2021-05" db="EMBL/GenBank/DDBJ databases">
        <title>Draft Genome Sequences of Clinical Respiratory Isolates of Mycobacterium goodii Recovered in Ireland.</title>
        <authorList>
            <person name="Flanagan P.R."/>
            <person name="Mok S."/>
            <person name="Roycroft E."/>
            <person name="Rogers T.R."/>
            <person name="Fitzgibbon M."/>
        </authorList>
    </citation>
    <scope>NUCLEOTIDE SEQUENCE [LARGE SCALE GENOMIC DNA]</scope>
    <source>
        <strain evidence="3 4">14IE55</strain>
    </source>
</reference>
<comment type="caution">
    <text evidence="3">The sequence shown here is derived from an EMBL/GenBank/DDBJ whole genome shotgun (WGS) entry which is preliminary data.</text>
</comment>
<dbReference type="RefSeq" id="WP_073681528.1">
    <property type="nucleotide sequence ID" value="NZ_CP092364.2"/>
</dbReference>
<dbReference type="EMBL" id="JAHBOM010000022">
    <property type="protein sequence ID" value="MBU8826101.1"/>
    <property type="molecule type" value="Genomic_DNA"/>
</dbReference>
<dbReference type="Proteomes" id="UP000696413">
    <property type="component" value="Unassembled WGS sequence"/>
</dbReference>
<name>A0ABS6HTZ8_MYCGD</name>
<evidence type="ECO:0000256" key="1">
    <source>
        <dbReference type="SAM" id="MobiDB-lite"/>
    </source>
</evidence>
<organism evidence="3 4">
    <name type="scientific">Mycolicibacterium goodii</name>
    <name type="common">Mycobacterium goodii</name>
    <dbReference type="NCBI Taxonomy" id="134601"/>
    <lineage>
        <taxon>Bacteria</taxon>
        <taxon>Bacillati</taxon>
        <taxon>Actinomycetota</taxon>
        <taxon>Actinomycetes</taxon>
        <taxon>Mycobacteriales</taxon>
        <taxon>Mycobacteriaceae</taxon>
        <taxon>Mycolicibacterium</taxon>
    </lineage>
</organism>
<evidence type="ECO:0000313" key="4">
    <source>
        <dbReference type="Proteomes" id="UP000696413"/>
    </source>
</evidence>
<protein>
    <recommendedName>
        <fullName evidence="5">DUF5666 domain-containing protein</fullName>
    </recommendedName>
</protein>
<keyword evidence="4" id="KW-1185">Reference proteome</keyword>
<keyword evidence="2" id="KW-0732">Signal</keyword>
<evidence type="ECO:0000313" key="3">
    <source>
        <dbReference type="EMBL" id="MBU8826101.1"/>
    </source>
</evidence>
<evidence type="ECO:0000256" key="2">
    <source>
        <dbReference type="SAM" id="SignalP"/>
    </source>
</evidence>
<gene>
    <name evidence="3" type="ORF">KL859_24915</name>
</gene>
<evidence type="ECO:0008006" key="5">
    <source>
        <dbReference type="Google" id="ProtNLM"/>
    </source>
</evidence>
<feature type="signal peptide" evidence="2">
    <location>
        <begin position="1"/>
        <end position="26"/>
    </location>
</feature>
<feature type="chain" id="PRO_5045364488" description="DUF5666 domain-containing protein" evidence="2">
    <location>
        <begin position="27"/>
        <end position="147"/>
    </location>
</feature>
<proteinExistence type="predicted"/>
<sequence>MSMRRTTAAVGIAVAVGALGGAAVYAATDSGGTGPGRFAGGPPPNRAAPREHADPATVRSESVLADGNGGFTTVLTQTGVITALSPTEMTVRSADGFTQSYMLAAHGDPAAIPPFHVDDTVLVHATRNGPTLAVTGIGVPPYPPPLP</sequence>
<feature type="region of interest" description="Disordered" evidence="1">
    <location>
        <begin position="32"/>
        <end position="58"/>
    </location>
</feature>